<organism evidence="1 2">
    <name type="scientific">Erythranthe guttata</name>
    <name type="common">Yellow monkey flower</name>
    <name type="synonym">Mimulus guttatus</name>
    <dbReference type="NCBI Taxonomy" id="4155"/>
    <lineage>
        <taxon>Eukaryota</taxon>
        <taxon>Viridiplantae</taxon>
        <taxon>Streptophyta</taxon>
        <taxon>Embryophyta</taxon>
        <taxon>Tracheophyta</taxon>
        <taxon>Spermatophyta</taxon>
        <taxon>Magnoliopsida</taxon>
        <taxon>eudicotyledons</taxon>
        <taxon>Gunneridae</taxon>
        <taxon>Pentapetalae</taxon>
        <taxon>asterids</taxon>
        <taxon>lamiids</taxon>
        <taxon>Lamiales</taxon>
        <taxon>Phrymaceae</taxon>
        <taxon>Erythranthe</taxon>
    </lineage>
</organism>
<dbReference type="AlphaFoldDB" id="A0A022REE3"/>
<evidence type="ECO:0008006" key="3">
    <source>
        <dbReference type="Google" id="ProtNLM"/>
    </source>
</evidence>
<sequence length="94" mass="10918">MDVDGISYDSLEKMPSLQDDYNTLFVNYAAVAWHEMRRAWRGNRSVASQRKPTEPITRYSTSCKDLLSSKEPFEEPVPLAMMVEFLAEVWEEIL</sequence>
<proteinExistence type="predicted"/>
<dbReference type="PANTHER" id="PTHR33373">
    <property type="entry name" value="OS07G0479600 PROTEIN"/>
    <property type="match status" value="1"/>
</dbReference>
<evidence type="ECO:0000313" key="1">
    <source>
        <dbReference type="EMBL" id="EYU38566.1"/>
    </source>
</evidence>
<name>A0A022REE3_ERYGU</name>
<dbReference type="PANTHER" id="PTHR33373:SF23">
    <property type="entry name" value="DUF4050 DOMAIN-CONTAINING PROTEIN"/>
    <property type="match status" value="1"/>
</dbReference>
<dbReference type="Proteomes" id="UP000030748">
    <property type="component" value="Unassembled WGS sequence"/>
</dbReference>
<accession>A0A022REE3</accession>
<dbReference type="KEGG" id="egt:105956553"/>
<keyword evidence="2" id="KW-1185">Reference proteome</keyword>
<gene>
    <name evidence="1" type="ORF">MIMGU_mgv1a017082mg</name>
</gene>
<reference evidence="1 2" key="1">
    <citation type="journal article" date="2013" name="Proc. Natl. Acad. Sci. U.S.A.">
        <title>Fine-scale variation in meiotic recombination in Mimulus inferred from population shotgun sequencing.</title>
        <authorList>
            <person name="Hellsten U."/>
            <person name="Wright K.M."/>
            <person name="Jenkins J."/>
            <person name="Shu S."/>
            <person name="Yuan Y."/>
            <person name="Wessler S.R."/>
            <person name="Schmutz J."/>
            <person name="Willis J.H."/>
            <person name="Rokhsar D.S."/>
        </authorList>
    </citation>
    <scope>NUCLEOTIDE SEQUENCE [LARGE SCALE GENOMIC DNA]</scope>
    <source>
        <strain evidence="2">cv. DUN x IM62</strain>
    </source>
</reference>
<dbReference type="OMA" id="EMAWHEM"/>
<dbReference type="PhylomeDB" id="A0A022REE3"/>
<dbReference type="OrthoDB" id="1896025at2759"/>
<evidence type="ECO:0000313" key="2">
    <source>
        <dbReference type="Proteomes" id="UP000030748"/>
    </source>
</evidence>
<dbReference type="EMBL" id="KI630480">
    <property type="protein sequence ID" value="EYU38566.1"/>
    <property type="molecule type" value="Genomic_DNA"/>
</dbReference>
<dbReference type="STRING" id="4155.A0A022REE3"/>
<protein>
    <recommendedName>
        <fullName evidence="3">DUF4050 domain-containing protein</fullName>
    </recommendedName>
</protein>